<dbReference type="SUPFAM" id="SSF52833">
    <property type="entry name" value="Thioredoxin-like"/>
    <property type="match status" value="1"/>
</dbReference>
<evidence type="ECO:0000256" key="7">
    <source>
        <dbReference type="PIRSR" id="PIRSR000216-1"/>
    </source>
</evidence>
<comment type="caution">
    <text evidence="8">The sequence shown here is derived from an EMBL/GenBank/DDBJ whole genome shotgun (WGS) entry which is preliminary data.</text>
</comment>
<dbReference type="PIRSF" id="PIRSF000216">
    <property type="entry name" value="NADH_DH_24kDa"/>
    <property type="match status" value="1"/>
</dbReference>
<dbReference type="PROSITE" id="PS01099">
    <property type="entry name" value="COMPLEX1_24K"/>
    <property type="match status" value="1"/>
</dbReference>
<organism evidence="8 9">
    <name type="scientific">candidate division WOR-3 bacterium</name>
    <dbReference type="NCBI Taxonomy" id="2052148"/>
    <lineage>
        <taxon>Bacteria</taxon>
        <taxon>Bacteria division WOR-3</taxon>
    </lineage>
</organism>
<dbReference type="AlphaFoldDB" id="A0A350H908"/>
<keyword evidence="5 7" id="KW-0411">Iron-sulfur</keyword>
<feature type="binding site" evidence="7">
    <location>
        <position position="84"/>
    </location>
    <ligand>
        <name>[2Fe-2S] cluster</name>
        <dbReference type="ChEBI" id="CHEBI:190135"/>
    </ligand>
</feature>
<reference evidence="8 9" key="1">
    <citation type="journal article" date="2018" name="Nat. Biotechnol.">
        <title>A standardized bacterial taxonomy based on genome phylogeny substantially revises the tree of life.</title>
        <authorList>
            <person name="Parks D.H."/>
            <person name="Chuvochina M."/>
            <person name="Waite D.W."/>
            <person name="Rinke C."/>
            <person name="Skarshewski A."/>
            <person name="Chaumeil P.A."/>
            <person name="Hugenholtz P."/>
        </authorList>
    </citation>
    <scope>NUCLEOTIDE SEQUENCE [LARGE SCALE GENOMIC DNA]</scope>
    <source>
        <strain evidence="8">UBA9956</strain>
    </source>
</reference>
<keyword evidence="2 7" id="KW-0001">2Fe-2S</keyword>
<dbReference type="Pfam" id="PF01257">
    <property type="entry name" value="2Fe-2S_thioredx"/>
    <property type="match status" value="1"/>
</dbReference>
<dbReference type="GO" id="GO:0051537">
    <property type="term" value="F:2 iron, 2 sulfur cluster binding"/>
    <property type="evidence" value="ECO:0007669"/>
    <property type="project" value="UniProtKB-KW"/>
</dbReference>
<evidence type="ECO:0000256" key="4">
    <source>
        <dbReference type="ARBA" id="ARBA00023004"/>
    </source>
</evidence>
<dbReference type="InterPro" id="IPR028431">
    <property type="entry name" value="NADP_DH_HndA-like"/>
</dbReference>
<dbReference type="InterPro" id="IPR042128">
    <property type="entry name" value="NuoE_dom"/>
</dbReference>
<comment type="cofactor">
    <cofactor evidence="7">
        <name>[2Fe-2S] cluster</name>
        <dbReference type="ChEBI" id="CHEBI:190135"/>
    </cofactor>
    <text evidence="7">Binds 1 [2Fe-2S] cluster.</text>
</comment>
<comment type="similarity">
    <text evidence="1">Belongs to the complex I 24 kDa subunit family.</text>
</comment>
<dbReference type="GO" id="GO:0016491">
    <property type="term" value="F:oxidoreductase activity"/>
    <property type="evidence" value="ECO:0007669"/>
    <property type="project" value="InterPro"/>
</dbReference>
<dbReference type="Proteomes" id="UP000264062">
    <property type="component" value="Unassembled WGS sequence"/>
</dbReference>
<feature type="binding site" evidence="7">
    <location>
        <position position="124"/>
    </location>
    <ligand>
        <name>[2Fe-2S] cluster</name>
        <dbReference type="ChEBI" id="CHEBI:190135"/>
    </ligand>
</feature>
<protein>
    <submittedName>
        <fullName evidence="8">NADH-quinone oxidoreductase subunit NuoE</fullName>
    </submittedName>
</protein>
<accession>A0A350H908</accession>
<evidence type="ECO:0000313" key="9">
    <source>
        <dbReference type="Proteomes" id="UP000264062"/>
    </source>
</evidence>
<dbReference type="CDD" id="cd03064">
    <property type="entry name" value="TRX_Fd_NuoE"/>
    <property type="match status" value="1"/>
</dbReference>
<feature type="binding site" evidence="7">
    <location>
        <position position="120"/>
    </location>
    <ligand>
        <name>[2Fe-2S] cluster</name>
        <dbReference type="ChEBI" id="CHEBI:190135"/>
    </ligand>
</feature>
<comment type="cofactor">
    <cofactor evidence="6">
        <name>[2Fe-2S] cluster</name>
        <dbReference type="ChEBI" id="CHEBI:190135"/>
    </cofactor>
</comment>
<dbReference type="InterPro" id="IPR002023">
    <property type="entry name" value="NuoE-like"/>
</dbReference>
<dbReference type="NCBIfam" id="NF005722">
    <property type="entry name" value="PRK07539.1-2"/>
    <property type="match status" value="1"/>
</dbReference>
<evidence type="ECO:0000256" key="2">
    <source>
        <dbReference type="ARBA" id="ARBA00022714"/>
    </source>
</evidence>
<evidence type="ECO:0000256" key="3">
    <source>
        <dbReference type="ARBA" id="ARBA00022723"/>
    </source>
</evidence>
<feature type="binding site" evidence="7">
    <location>
        <position position="79"/>
    </location>
    <ligand>
        <name>[2Fe-2S] cluster</name>
        <dbReference type="ChEBI" id="CHEBI:190135"/>
    </ligand>
</feature>
<evidence type="ECO:0000256" key="5">
    <source>
        <dbReference type="ARBA" id="ARBA00023014"/>
    </source>
</evidence>
<gene>
    <name evidence="8" type="ORF">DCW38_02450</name>
</gene>
<evidence type="ECO:0000256" key="6">
    <source>
        <dbReference type="ARBA" id="ARBA00034078"/>
    </source>
</evidence>
<dbReference type="Gene3D" id="3.40.30.10">
    <property type="entry name" value="Glutaredoxin"/>
    <property type="match status" value="1"/>
</dbReference>
<dbReference type="PANTHER" id="PTHR43342:SF1">
    <property type="entry name" value="BIFURCATING [FEFE] HYDROGENASE GAMMA SUBUNIT"/>
    <property type="match status" value="1"/>
</dbReference>
<dbReference type="PANTHER" id="PTHR43342">
    <property type="entry name" value="NADH-QUINONE OXIDOREDUCTASE, E SUBUNIT"/>
    <property type="match status" value="1"/>
</dbReference>
<name>A0A350H908_UNCW3</name>
<evidence type="ECO:0000256" key="1">
    <source>
        <dbReference type="ARBA" id="ARBA00010643"/>
    </source>
</evidence>
<sequence length="152" mass="17020">MTNDDRSALMEIVGKYKSQKGSLIPVLQNIQEYLGYISKESVEFVSEQLNYPESDIYGVVTFYAQFKLEKPGKHGIKVCQGTACHVIGADTVRDVIFKELNLKKYGTTEDMKFTVEEVACLGCCSLAPVIMIDGQVFGKLTMDKIKKILNSY</sequence>
<proteinExistence type="inferred from homology"/>
<dbReference type="GO" id="GO:0046872">
    <property type="term" value="F:metal ion binding"/>
    <property type="evidence" value="ECO:0007669"/>
    <property type="project" value="UniProtKB-KW"/>
</dbReference>
<dbReference type="InterPro" id="IPR036249">
    <property type="entry name" value="Thioredoxin-like_sf"/>
</dbReference>
<keyword evidence="3 7" id="KW-0479">Metal-binding</keyword>
<dbReference type="Gene3D" id="1.10.10.1590">
    <property type="entry name" value="NADH-quinone oxidoreductase subunit E"/>
    <property type="match status" value="1"/>
</dbReference>
<dbReference type="EMBL" id="DMZY01000077">
    <property type="protein sequence ID" value="HAV92024.1"/>
    <property type="molecule type" value="Genomic_DNA"/>
</dbReference>
<keyword evidence="4 7" id="KW-0408">Iron</keyword>
<dbReference type="InterPro" id="IPR041921">
    <property type="entry name" value="NuoE_N"/>
</dbReference>
<evidence type="ECO:0000313" key="8">
    <source>
        <dbReference type="EMBL" id="HAV92024.1"/>
    </source>
</evidence>